<reference evidence="1" key="2">
    <citation type="submission" date="2006-01" db="EMBL/GenBank/DDBJ databases">
        <authorList>
            <person name="Genoscope"/>
        </authorList>
    </citation>
    <scope>NUCLEOTIDE SEQUENCE</scope>
</reference>
<reference evidence="2 3" key="3">
    <citation type="submission" date="2020-02" db="EMBL/GenBank/DDBJ databases">
        <title>Newly sequenced genome of strain CSTR1 showed variability in Candidatus Kuenenia stuttgartiensis genomes.</title>
        <authorList>
            <person name="Ding C."/>
            <person name="Adrian L."/>
        </authorList>
    </citation>
    <scope>NUCLEOTIDE SEQUENCE [LARGE SCALE GENOMIC DNA]</scope>
    <source>
        <strain evidence="2 3">CSTR1</strain>
    </source>
</reference>
<reference evidence="1" key="1">
    <citation type="journal article" date="2006" name="Nature">
        <title>Deciphering the evolution and metabolism of an anammox bacterium from a community genome.</title>
        <authorList>
            <person name="Strous M."/>
            <person name="Pelletier E."/>
            <person name="Mangenot S."/>
            <person name="Rattei T."/>
            <person name="Lehner A."/>
            <person name="Taylor M.W."/>
            <person name="Horn M."/>
            <person name="Daims H."/>
            <person name="Bartol-Mavel D."/>
            <person name="Wincker P."/>
            <person name="Barbe V."/>
            <person name="Fonknechten N."/>
            <person name="Vallenet D."/>
            <person name="Segurens B."/>
            <person name="Schenowitz-Truong C."/>
            <person name="Medigue C."/>
            <person name="Collingro A."/>
            <person name="Snel B."/>
            <person name="Dutilh B.E."/>
            <person name="OpDenCamp H.J.M."/>
            <person name="vanDerDrift C."/>
            <person name="Cirpus I."/>
            <person name="vanDePas-Schoonen K.T."/>
            <person name="Harhangi H.R."/>
            <person name="vanNiftrik L."/>
            <person name="Schmid M."/>
            <person name="Keltjens J."/>
            <person name="vanDeVossenberg J."/>
            <person name="Kartal B."/>
            <person name="Meier H."/>
            <person name="Frishman D."/>
            <person name="Huynen M.A."/>
            <person name="Mewes H."/>
            <person name="Weissenbach J."/>
            <person name="Jetten M.S.M."/>
            <person name="Wagner M."/>
            <person name="LePaslier D."/>
        </authorList>
    </citation>
    <scope>NUCLEOTIDE SEQUENCE</scope>
</reference>
<protein>
    <submittedName>
        <fullName evidence="1">Uncharacterized protein</fullName>
    </submittedName>
</protein>
<evidence type="ECO:0000313" key="2">
    <source>
        <dbReference type="EMBL" id="QII12863.1"/>
    </source>
</evidence>
<accession>Q1Q6X4</accession>
<sequence>MKTNLSLFPALRRQFHPLNPPPAGDTGLPPPLQLSCPCGVDPCSFQVFCYFCHVLMKRTIVLTTGSVV</sequence>
<evidence type="ECO:0000313" key="1">
    <source>
        <dbReference type="EMBL" id="CAJ73328.1"/>
    </source>
</evidence>
<dbReference type="Proteomes" id="UP000501926">
    <property type="component" value="Chromosome"/>
</dbReference>
<organism evidence="1">
    <name type="scientific">Kuenenia stuttgartiensis</name>
    <dbReference type="NCBI Taxonomy" id="174633"/>
    <lineage>
        <taxon>Bacteria</taxon>
        <taxon>Pseudomonadati</taxon>
        <taxon>Planctomycetota</taxon>
        <taxon>Candidatus Brocadiia</taxon>
        <taxon>Candidatus Brocadiales</taxon>
        <taxon>Candidatus Brocadiaceae</taxon>
        <taxon>Candidatus Kuenenia</taxon>
    </lineage>
</organism>
<dbReference type="EMBL" id="CP049055">
    <property type="protein sequence ID" value="QII12863.1"/>
    <property type="molecule type" value="Genomic_DNA"/>
</dbReference>
<evidence type="ECO:0000313" key="3">
    <source>
        <dbReference type="Proteomes" id="UP000501926"/>
    </source>
</evidence>
<dbReference type="EMBL" id="CT573071">
    <property type="protein sequence ID" value="CAJ73328.1"/>
    <property type="molecule type" value="Genomic_DNA"/>
</dbReference>
<dbReference type="AlphaFoldDB" id="Q1Q6X4"/>
<proteinExistence type="predicted"/>
<name>Q1Q6X4_KUEST</name>
<gene>
    <name evidence="2" type="ORF">KsCSTR_34840</name>
    <name evidence="1" type="ORF">kuste2580</name>
</gene>